<keyword evidence="4" id="KW-1185">Reference proteome</keyword>
<comment type="caution">
    <text evidence="3">The sequence shown here is derived from an EMBL/GenBank/DDBJ whole genome shotgun (WGS) entry which is preliminary data.</text>
</comment>
<dbReference type="PROSITE" id="PS51192">
    <property type="entry name" value="HELICASE_ATP_BIND_1"/>
    <property type="match status" value="1"/>
</dbReference>
<evidence type="ECO:0000259" key="2">
    <source>
        <dbReference type="PROSITE" id="PS51194"/>
    </source>
</evidence>
<dbReference type="RefSeq" id="WP_369742085.1">
    <property type="nucleotide sequence ID" value="NZ_JBGEDP010000003.1"/>
</dbReference>
<dbReference type="InterPro" id="IPR001650">
    <property type="entry name" value="Helicase_C-like"/>
</dbReference>
<dbReference type="Gene3D" id="3.40.50.300">
    <property type="entry name" value="P-loop containing nucleotide triphosphate hydrolases"/>
    <property type="match status" value="2"/>
</dbReference>
<accession>A0ABV4C938</accession>
<dbReference type="PANTHER" id="PTHR33418">
    <property type="entry name" value="HELICASE-ASSOCIATED"/>
    <property type="match status" value="1"/>
</dbReference>
<name>A0ABV4C938_9MYCO</name>
<dbReference type="InterPro" id="IPR006935">
    <property type="entry name" value="Helicase/UvrB_N"/>
</dbReference>
<dbReference type="PANTHER" id="PTHR33418:SF1">
    <property type="entry name" value="HELICASE-ASSOCIATED DOMAIN-CONTAINING PROTEIN"/>
    <property type="match status" value="1"/>
</dbReference>
<dbReference type="Proteomes" id="UP001564760">
    <property type="component" value="Unassembled WGS sequence"/>
</dbReference>
<dbReference type="InterPro" id="IPR027417">
    <property type="entry name" value="P-loop_NTPase"/>
</dbReference>
<sequence length="808" mass="88286">MTTAEVITWDDRGSLSVAPSVSVALRPHQQSAFDEANGHLRSHDRVTVVMPCGTGKTLLGQRIAQHQARHGSSAILVLVPTVALLKQTLDSWVKHSRRPVAAFVFCHDTTIASSDLHVPVSTRPGALAEWLARTRRASRGPSDEQVVVFATYQSSPRIADAHRNHHLAPWHVVVADEAHCCAGEFEAAFATVVDDNRVPAAVRIFLTATPRVRKNAAQAAFCMDDPAAFGPIVAPLSVRSAIDAGLLSDYLIAVVAVTDNDVREAITAGGSPVMVGEQPLPVEQVAVQLAVAAAARTYDLRRIMVFHNSIAASRAFTDTLATIVDGRGVRAEDLVAMHLDGDTPALQRDEHLQVLAAPPDQGLAVLSNVRCLGQGIDVPALDGVVFAGPRTSQLDITQCVGRALRLDPQRADPAVVVLPVFLDAAADLHAQVASSRFRHVYRTLLALADQDTELADELSMVYRRRRGSSPNRGGGDRKVVLLDAVGGPGTDDLYNALQLRSLRLLTPNWERGYQELQAYVAEHGDARVPANYVTATGFPLGAWVRGNRHKRDRLTHEQVAKLQSENGWAWNLHEAAWWEAYERLRVYIDQHGHACIPRRYRCADGFALDQWVSVQRADIAAGRMPADREAALRALKVFSLRPSDDRFEAGLVALSKYAATYGHACPPQNYVNPADFALGHWTKNVRRRYAQLTAEQRAAVEAQPGWVWDVREANWQRGLAELVAYEAAHGHLRVARDYVTASGEPLGKWFDNQKTARRAGMLAPHRARALTDRFGPKWFHFPSTPAAGLKGAPSDPTRICSPDGAVHA</sequence>
<proteinExistence type="predicted"/>
<dbReference type="Pfam" id="PF04851">
    <property type="entry name" value="ResIII"/>
    <property type="match status" value="1"/>
</dbReference>
<feature type="domain" description="Helicase C-terminal" evidence="2">
    <location>
        <begin position="281"/>
        <end position="448"/>
    </location>
</feature>
<dbReference type="Pfam" id="PF00271">
    <property type="entry name" value="Helicase_C"/>
    <property type="match status" value="1"/>
</dbReference>
<reference evidence="3 4" key="1">
    <citation type="submission" date="2024-08" db="EMBL/GenBank/DDBJ databases">
        <title>Mycobacterium servetensis sp. nov., a novel rapid-growing mycobacterial species recovered from a human patient in Zaragoza, Spain.</title>
        <authorList>
            <person name="Tristancho-Baro A.I."/>
            <person name="Buenestado-Serrano S."/>
            <person name="Garcia De Viedma D."/>
            <person name="Milagro-Beamonte A."/>
            <person name="Burillo N."/>
            <person name="Sanz S."/>
            <person name="Lopez-Calleja A.I."/>
            <person name="Penas-Utrilla D."/>
            <person name="Guardingo M."/>
            <person name="Garcia M.J."/>
            <person name="Vinuelas-Bayon J."/>
        </authorList>
    </citation>
    <scope>NUCLEOTIDE SEQUENCE [LARGE SCALE GENOMIC DNA]</scope>
    <source>
        <strain evidence="4">HUMS_12744610</strain>
    </source>
</reference>
<evidence type="ECO:0000313" key="4">
    <source>
        <dbReference type="Proteomes" id="UP001564760"/>
    </source>
</evidence>
<dbReference type="Pfam" id="PF03457">
    <property type="entry name" value="HA"/>
    <property type="match status" value="4"/>
</dbReference>
<dbReference type="EMBL" id="JBGEDP010000003">
    <property type="protein sequence ID" value="MEY8019054.1"/>
    <property type="molecule type" value="Genomic_DNA"/>
</dbReference>
<organism evidence="3 4">
    <name type="scientific">Mycobacterium servetii</name>
    <dbReference type="NCBI Taxonomy" id="3237418"/>
    <lineage>
        <taxon>Bacteria</taxon>
        <taxon>Bacillati</taxon>
        <taxon>Actinomycetota</taxon>
        <taxon>Actinomycetes</taxon>
        <taxon>Mycobacteriales</taxon>
        <taxon>Mycobacteriaceae</taxon>
        <taxon>Mycobacterium</taxon>
    </lineage>
</organism>
<gene>
    <name evidence="3" type="ORF">AB8998_30860</name>
</gene>
<protein>
    <submittedName>
        <fullName evidence="3">Helicase associated domain protein</fullName>
    </submittedName>
</protein>
<dbReference type="SMART" id="SM00490">
    <property type="entry name" value="HELICc"/>
    <property type="match status" value="1"/>
</dbReference>
<evidence type="ECO:0000313" key="3">
    <source>
        <dbReference type="EMBL" id="MEY8019054.1"/>
    </source>
</evidence>
<dbReference type="Gene3D" id="6.10.140.530">
    <property type="match status" value="3"/>
</dbReference>
<evidence type="ECO:0000259" key="1">
    <source>
        <dbReference type="PROSITE" id="PS51192"/>
    </source>
</evidence>
<feature type="domain" description="Helicase ATP-binding" evidence="1">
    <location>
        <begin position="37"/>
        <end position="228"/>
    </location>
</feature>
<dbReference type="InterPro" id="IPR014001">
    <property type="entry name" value="Helicase_ATP-bd"/>
</dbReference>
<dbReference type="SMART" id="SM00487">
    <property type="entry name" value="DEXDc"/>
    <property type="match status" value="1"/>
</dbReference>
<dbReference type="SUPFAM" id="SSF52540">
    <property type="entry name" value="P-loop containing nucleoside triphosphate hydrolases"/>
    <property type="match status" value="1"/>
</dbReference>
<dbReference type="InterPro" id="IPR005114">
    <property type="entry name" value="Helicase_assoc"/>
</dbReference>
<dbReference type="PROSITE" id="PS51194">
    <property type="entry name" value="HELICASE_CTER"/>
    <property type="match status" value="1"/>
</dbReference>
<dbReference type="CDD" id="cd18785">
    <property type="entry name" value="SF2_C"/>
    <property type="match status" value="1"/>
</dbReference>